<accession>A0A366HW60</accession>
<dbReference type="EMBL" id="QNRX01000030">
    <property type="protein sequence ID" value="RBP57395.1"/>
    <property type="molecule type" value="Genomic_DNA"/>
</dbReference>
<reference evidence="2 3" key="1">
    <citation type="submission" date="2018-06" db="EMBL/GenBank/DDBJ databases">
        <title>Genomic Encyclopedia of Type Strains, Phase IV (KMG-IV): sequencing the most valuable type-strain genomes for metagenomic binning, comparative biology and taxonomic classification.</title>
        <authorList>
            <person name="Goeker M."/>
        </authorList>
    </citation>
    <scope>NUCLEOTIDE SEQUENCE [LARGE SCALE GENOMIC DNA]</scope>
    <source>
        <strain evidence="2 3">DSM 22112</strain>
    </source>
</reference>
<keyword evidence="1" id="KW-1133">Transmembrane helix</keyword>
<dbReference type="OrthoDB" id="1913083at2"/>
<gene>
    <name evidence="2" type="ORF">DES36_1308</name>
</gene>
<keyword evidence="1" id="KW-0812">Transmembrane</keyword>
<proteinExistence type="predicted"/>
<name>A0A366HW60_9FIRM</name>
<evidence type="ECO:0000313" key="2">
    <source>
        <dbReference type="EMBL" id="RBP57395.1"/>
    </source>
</evidence>
<protein>
    <submittedName>
        <fullName evidence="2">Uncharacterized protein</fullName>
    </submittedName>
</protein>
<organism evidence="2 3">
    <name type="scientific">Alkalibaculum bacchi</name>
    <dbReference type="NCBI Taxonomy" id="645887"/>
    <lineage>
        <taxon>Bacteria</taxon>
        <taxon>Bacillati</taxon>
        <taxon>Bacillota</taxon>
        <taxon>Clostridia</taxon>
        <taxon>Eubacteriales</taxon>
        <taxon>Eubacteriaceae</taxon>
        <taxon>Alkalibaculum</taxon>
    </lineage>
</organism>
<dbReference type="Proteomes" id="UP000253490">
    <property type="component" value="Unassembled WGS sequence"/>
</dbReference>
<evidence type="ECO:0000313" key="3">
    <source>
        <dbReference type="Proteomes" id="UP000253490"/>
    </source>
</evidence>
<keyword evidence="1" id="KW-0472">Membrane</keyword>
<evidence type="ECO:0000256" key="1">
    <source>
        <dbReference type="SAM" id="Phobius"/>
    </source>
</evidence>
<keyword evidence="3" id="KW-1185">Reference proteome</keyword>
<dbReference type="RefSeq" id="WP_113921876.1">
    <property type="nucleotide sequence ID" value="NZ_QNRX01000030.1"/>
</dbReference>
<sequence>MQNNKLLPISIIILALGIVLSSICLGYSIQKSTNTQTQNTAIDSNVMNIPQVANYLGMTEEEVEGIIKTEEKTLESIGSYTNMMFPHFTVNGELYFYKEQIDEWITEVSIQRKKYDTIKGFIF</sequence>
<dbReference type="AlphaFoldDB" id="A0A366HW60"/>
<comment type="caution">
    <text evidence="2">The sequence shown here is derived from an EMBL/GenBank/DDBJ whole genome shotgun (WGS) entry which is preliminary data.</text>
</comment>
<feature type="transmembrane region" description="Helical" evidence="1">
    <location>
        <begin position="6"/>
        <end position="29"/>
    </location>
</feature>